<dbReference type="Proteomes" id="UP000239047">
    <property type="component" value="Unassembled WGS sequence"/>
</dbReference>
<evidence type="ECO:0000313" key="2">
    <source>
        <dbReference type="Proteomes" id="UP000239047"/>
    </source>
</evidence>
<dbReference type="PANTHER" id="PTHR38075">
    <property type="entry name" value="DUF4139 DOMAIN-CONTAINING PROTEIN"/>
    <property type="match status" value="1"/>
</dbReference>
<dbReference type="AlphaFoldDB" id="A0A2S5GG08"/>
<dbReference type="PANTHER" id="PTHR38075:SF1">
    <property type="entry name" value="DUF4139 DOMAIN-CONTAINING PROTEIN"/>
    <property type="match status" value="1"/>
</dbReference>
<gene>
    <name evidence="1" type="ORF">C4B60_00280</name>
</gene>
<organism evidence="1 2">
    <name type="scientific">Jeotgalibacillus proteolyticus</name>
    <dbReference type="NCBI Taxonomy" id="2082395"/>
    <lineage>
        <taxon>Bacteria</taxon>
        <taxon>Bacillati</taxon>
        <taxon>Bacillota</taxon>
        <taxon>Bacilli</taxon>
        <taxon>Bacillales</taxon>
        <taxon>Caryophanaceae</taxon>
        <taxon>Jeotgalibacillus</taxon>
    </lineage>
</organism>
<reference evidence="1 2" key="1">
    <citation type="submission" date="2018-02" db="EMBL/GenBank/DDBJ databases">
        <title>Jeotgalibacillus proteolyticum sp. nov. a protease producing bacterium isolated from ocean sediments of Laizhou Bay.</title>
        <authorList>
            <person name="Li Y."/>
        </authorList>
    </citation>
    <scope>NUCLEOTIDE SEQUENCE [LARGE SCALE GENOMIC DNA]</scope>
    <source>
        <strain evidence="1 2">22-7</strain>
    </source>
</reference>
<protein>
    <recommendedName>
        <fullName evidence="3">DUF4139 domain-containing protein</fullName>
    </recommendedName>
</protein>
<dbReference type="RefSeq" id="WP_104055572.1">
    <property type="nucleotide sequence ID" value="NZ_PREZ01000001.1"/>
</dbReference>
<dbReference type="EMBL" id="PREZ01000001">
    <property type="protein sequence ID" value="PPA71851.1"/>
    <property type="molecule type" value="Genomic_DNA"/>
</dbReference>
<dbReference type="OrthoDB" id="9783078at2"/>
<sequence length="413" mass="47114">MHLVVYEGDFALVTEKRNLSDAPAEWLLLTGFPNQMDPLSLTLTGLTALEWTIKPPVGVNERAILKEMEGEVILFGLKGEKKERYRLIASDPDLILEHMTTNEIYLNPSGEIAILSMPESVSNQPQFIIRLNQTDWPKTATLTYIVNKIRWSARYIAILQDRELHLKGTIAIENHSGTTLENLSLQVIAGEVKRLRGKPERPNESFMKMASSEQLGEEGSEEGAGELHLYTIPFDTSLPNKHTKMIPYIELDTPYRLYYVATPQAEHPETEIEWKHRSEVPLAKGVITFYYQLPEQLLFAGQDSFPYTPKDKLVHSHLGRANDIDSVYDLIKSYMSGEDMFEEHRYVLTNRKDQDAEIIITQPVYHQVWEVAKTSDPVTDKTANELKISVVLKPGETKSVLFTLKYPNTNKRV</sequence>
<name>A0A2S5GG08_9BACL</name>
<accession>A0A2S5GG08</accession>
<proteinExistence type="predicted"/>
<evidence type="ECO:0000313" key="1">
    <source>
        <dbReference type="EMBL" id="PPA71851.1"/>
    </source>
</evidence>
<keyword evidence="2" id="KW-1185">Reference proteome</keyword>
<evidence type="ECO:0008006" key="3">
    <source>
        <dbReference type="Google" id="ProtNLM"/>
    </source>
</evidence>
<comment type="caution">
    <text evidence="1">The sequence shown here is derived from an EMBL/GenBank/DDBJ whole genome shotgun (WGS) entry which is preliminary data.</text>
</comment>